<name>A0AAJ5WEZ5_9PSED</name>
<protein>
    <submittedName>
        <fullName evidence="1">Uncharacterized protein</fullName>
    </submittedName>
</protein>
<dbReference type="Proteomes" id="UP001216329">
    <property type="component" value="Chromosome"/>
</dbReference>
<dbReference type="EMBL" id="CP119325">
    <property type="protein sequence ID" value="WEK29457.1"/>
    <property type="molecule type" value="Genomic_DNA"/>
</dbReference>
<organism evidence="1 2">
    <name type="scientific">Candidatus Pseudomonas phytovorans</name>
    <dbReference type="NCBI Taxonomy" id="3121377"/>
    <lineage>
        <taxon>Bacteria</taxon>
        <taxon>Pseudomonadati</taxon>
        <taxon>Pseudomonadota</taxon>
        <taxon>Gammaproteobacteria</taxon>
        <taxon>Pseudomonadales</taxon>
        <taxon>Pseudomonadaceae</taxon>
        <taxon>Pseudomonas</taxon>
    </lineage>
</organism>
<gene>
    <name evidence="1" type="ORF">P0Y58_21505</name>
</gene>
<accession>A0AAJ5WEZ5</accession>
<proteinExistence type="predicted"/>
<reference evidence="1" key="1">
    <citation type="submission" date="2023-03" db="EMBL/GenBank/DDBJ databases">
        <title>Andean soil-derived lignocellulolytic bacterial consortium as a source of novel taxa and putative plastic-active enzymes.</title>
        <authorList>
            <person name="Diaz-Garcia L."/>
            <person name="Chuvochina M."/>
            <person name="Feuerriegel G."/>
            <person name="Bunk B."/>
            <person name="Sproer C."/>
            <person name="Streit W.R."/>
            <person name="Rodriguez L.M."/>
            <person name="Overmann J."/>
            <person name="Jimenez D.J."/>
        </authorList>
    </citation>
    <scope>NUCLEOTIDE SEQUENCE</scope>
    <source>
        <strain evidence="1">MAG 876</strain>
    </source>
</reference>
<sequence length="414" mass="47768">MTQIINRDAADKTKGFRLQKLRAARLLLEASSENAHVNFYYAAIEVEEDVTIIKTTDFTTEQIIEEDKNFDPESNFTIFSDAVINTLVSFFDIYIGKWQKSYSTVFTFNFYTTTNFGKERKVKLSDGTKIELPKKPILETLQNKSEITDEAASLIKSILVDEYKDQYKTIEGNGHLKALEDMPLDDFKVFLNKITWLSGQEDESALQGIAEKLIKESSYYQISMSGKEQLILAKILDKIDEKQHFKDYAERFINSAEVQLIFKMAESEINESLLDPIWKDLQELSLKITDKRNLEEKILDVCPNYPQSRIATLARKACNSKTEEDASNKSFLSLKYRVFEACDDYFFDNQKLEKNVDQKCIDMTIKILQEKAVSSVEELKKDYTYSVSNRETINSIVLNLIDSCFVSLDEEKSK</sequence>
<evidence type="ECO:0000313" key="2">
    <source>
        <dbReference type="Proteomes" id="UP001216329"/>
    </source>
</evidence>
<dbReference type="AlphaFoldDB" id="A0AAJ5WEZ5"/>
<evidence type="ECO:0000313" key="1">
    <source>
        <dbReference type="EMBL" id="WEK29457.1"/>
    </source>
</evidence>